<dbReference type="AlphaFoldDB" id="A0AAV7MUG1"/>
<comment type="caution">
    <text evidence="2">The sequence shown here is derived from an EMBL/GenBank/DDBJ whole genome shotgun (WGS) entry which is preliminary data.</text>
</comment>
<evidence type="ECO:0000313" key="3">
    <source>
        <dbReference type="Proteomes" id="UP001066276"/>
    </source>
</evidence>
<dbReference type="Proteomes" id="UP001066276">
    <property type="component" value="Chromosome 9"/>
</dbReference>
<dbReference type="EMBL" id="JANPWB010000013">
    <property type="protein sequence ID" value="KAJ1107378.1"/>
    <property type="molecule type" value="Genomic_DNA"/>
</dbReference>
<sequence>MSTRQLQLLFMNTSFRSTNKNCDAAGKRDVDHESSSDEPSKILDLSGLDSRKGYSDRDQDDAPGPSSKRHHDQGSDMGPSPPKTVTFDPTEIFHPRSTNWIPLPEVANYVHSHLRQGFDKEVTVRLKSECPRLELDDKMSDTPEVDPTMVNFMKKWARDPKKELDRAWRSCLDKLLDIAGPLTKILELGFITKDSGVPVDQDVLIGLAQRAVCQLGNAIVAMSTKRRRLILMHIDPKLNDLASSESSSLGLITWGSLCEGPGKVCSDIQYIA</sequence>
<evidence type="ECO:0000313" key="2">
    <source>
        <dbReference type="EMBL" id="KAJ1107378.1"/>
    </source>
</evidence>
<feature type="region of interest" description="Disordered" evidence="1">
    <location>
        <begin position="18"/>
        <end position="90"/>
    </location>
</feature>
<protein>
    <submittedName>
        <fullName evidence="2">Uncharacterized protein</fullName>
    </submittedName>
</protein>
<gene>
    <name evidence="2" type="ORF">NDU88_004769</name>
</gene>
<feature type="compositionally biased region" description="Basic and acidic residues" evidence="1">
    <location>
        <begin position="25"/>
        <end position="41"/>
    </location>
</feature>
<keyword evidence="3" id="KW-1185">Reference proteome</keyword>
<evidence type="ECO:0000256" key="1">
    <source>
        <dbReference type="SAM" id="MobiDB-lite"/>
    </source>
</evidence>
<reference evidence="2" key="1">
    <citation type="journal article" date="2022" name="bioRxiv">
        <title>Sequencing and chromosome-scale assembly of the giantPleurodeles waltlgenome.</title>
        <authorList>
            <person name="Brown T."/>
            <person name="Elewa A."/>
            <person name="Iarovenko S."/>
            <person name="Subramanian E."/>
            <person name="Araus A.J."/>
            <person name="Petzold A."/>
            <person name="Susuki M."/>
            <person name="Suzuki K.-i.T."/>
            <person name="Hayashi T."/>
            <person name="Toyoda A."/>
            <person name="Oliveira C."/>
            <person name="Osipova E."/>
            <person name="Leigh N.D."/>
            <person name="Simon A."/>
            <person name="Yun M.H."/>
        </authorList>
    </citation>
    <scope>NUCLEOTIDE SEQUENCE</scope>
    <source>
        <strain evidence="2">20211129_DDA</strain>
        <tissue evidence="2">Liver</tissue>
    </source>
</reference>
<organism evidence="2 3">
    <name type="scientific">Pleurodeles waltl</name>
    <name type="common">Iberian ribbed newt</name>
    <dbReference type="NCBI Taxonomy" id="8319"/>
    <lineage>
        <taxon>Eukaryota</taxon>
        <taxon>Metazoa</taxon>
        <taxon>Chordata</taxon>
        <taxon>Craniata</taxon>
        <taxon>Vertebrata</taxon>
        <taxon>Euteleostomi</taxon>
        <taxon>Amphibia</taxon>
        <taxon>Batrachia</taxon>
        <taxon>Caudata</taxon>
        <taxon>Salamandroidea</taxon>
        <taxon>Salamandridae</taxon>
        <taxon>Pleurodelinae</taxon>
        <taxon>Pleurodeles</taxon>
    </lineage>
</organism>
<proteinExistence type="predicted"/>
<accession>A0AAV7MUG1</accession>
<name>A0AAV7MUG1_PLEWA</name>